<feature type="domain" description="HTH myb-type" evidence="7">
    <location>
        <begin position="106"/>
        <end position="160"/>
    </location>
</feature>
<evidence type="ECO:0000259" key="6">
    <source>
        <dbReference type="PROSITE" id="PS50090"/>
    </source>
</evidence>
<dbReference type="GO" id="GO:0000978">
    <property type="term" value="F:RNA polymerase II cis-regulatory region sequence-specific DNA binding"/>
    <property type="evidence" value="ECO:0007669"/>
    <property type="project" value="TreeGrafter"/>
</dbReference>
<sequence length="765" mass="86189">MAKNQGLGKAKKIRIDPLDVTRSLGYQTHRLKARKPWSKEEDDLLRSCVNKHLLQFGFENGIESMKTIQQSNEVCKNMPWDEIAVHFDRTVRKPKDIRKRWVSSLDPNLRKGKWTLKEDELLMRSFAQWGPHWLKVSSEIPGRTEDQCAKRYIEVLDPSTKDRLRDWRLEEDLALISKVKLYGTSWRKISLEMESRPSLTCRNRWRKIITMIMRGKASEEITKAVQGTSQSEPPQTLDELRESLRAKLEEMKDERPSLEEERSKENEEWALDSGQNLRLAPQTSPNDSSSSNNSQSESDSPAKEEWPIHSQAARQERQTAENTLNEESDNLALRSEASQFSDRPQTTESVREPTKPHPLQVSSEMHQPRMIQQQAPVITQPSQETQAPHQIAQSSITNKRRPHSSRVDWGYSLTDGVGGSVSGGLIANSELVQELIDQARRNSLTISIHQHIHNNYGSDYRSANLQGFSLTDELLGSMPPDGFGDERTQKQLSSRPFETEFLGRSPNFTSLAFDPAAESLGPGHGLPQHQYPNLSSYNQKPGNGSSIGSRSTPGADMEEMPPHRQYHFNYLPPTLKPQLSSSALSRDREANRSINHSPTSQVRSKRRKKNRIASSEENTPQGGYGSNGTTPRDNAGSPAHGLQDKTKATGGTSVVSHMLEEEDLDFWESLRSLATVPASSSHRSVPDGPLDEYDYLYNFYEEQVGTSPTAGRREIAVSKPATTTTAAQQQQQHQISGRGNDPNRTFSSYKNDPESVHRGLPFNPS</sequence>
<feature type="domain" description="Myb-like" evidence="6">
    <location>
        <begin position="106"/>
        <end position="156"/>
    </location>
</feature>
<dbReference type="InterPro" id="IPR017930">
    <property type="entry name" value="Myb_dom"/>
</dbReference>
<feature type="compositionally biased region" description="Polar residues" evidence="5">
    <location>
        <begin position="612"/>
        <end position="632"/>
    </location>
</feature>
<keyword evidence="9" id="KW-1185">Reference proteome</keyword>
<feature type="compositionally biased region" description="Polar residues" evidence="5">
    <location>
        <begin position="360"/>
        <end position="397"/>
    </location>
</feature>
<protein>
    <submittedName>
        <fullName evidence="8">LAME_0D00430g1_1</fullName>
    </submittedName>
</protein>
<dbReference type="Gene3D" id="1.10.10.60">
    <property type="entry name" value="Homeodomain-like"/>
    <property type="match status" value="3"/>
</dbReference>
<dbReference type="GO" id="GO:0019185">
    <property type="term" value="C:snRNA-activating protein complex"/>
    <property type="evidence" value="ECO:0007669"/>
    <property type="project" value="TreeGrafter"/>
</dbReference>
<evidence type="ECO:0000313" key="8">
    <source>
        <dbReference type="EMBL" id="SCU85184.1"/>
    </source>
</evidence>
<dbReference type="PANTHER" id="PTHR46621:SF1">
    <property type="entry name" value="SNRNA-ACTIVATING PROTEIN COMPLEX SUBUNIT 4"/>
    <property type="match status" value="1"/>
</dbReference>
<accession>A0A1G4J611</accession>
<evidence type="ECO:0000256" key="2">
    <source>
        <dbReference type="ARBA" id="ARBA00023125"/>
    </source>
</evidence>
<evidence type="ECO:0000256" key="3">
    <source>
        <dbReference type="ARBA" id="ARBA00023163"/>
    </source>
</evidence>
<proteinExistence type="predicted"/>
<dbReference type="EMBL" id="LT598482">
    <property type="protein sequence ID" value="SCU85184.1"/>
    <property type="molecule type" value="Genomic_DNA"/>
</dbReference>
<feature type="compositionally biased region" description="Polar residues" evidence="5">
    <location>
        <begin position="336"/>
        <end position="348"/>
    </location>
</feature>
<evidence type="ECO:0000256" key="1">
    <source>
        <dbReference type="ARBA" id="ARBA00023015"/>
    </source>
</evidence>
<dbReference type="GO" id="GO:0042795">
    <property type="term" value="P:snRNA transcription by RNA polymerase II"/>
    <property type="evidence" value="ECO:0007669"/>
    <property type="project" value="TreeGrafter"/>
</dbReference>
<keyword evidence="3" id="KW-0804">Transcription</keyword>
<dbReference type="PROSITE" id="PS51294">
    <property type="entry name" value="HTH_MYB"/>
    <property type="match status" value="2"/>
</dbReference>
<keyword evidence="1" id="KW-0805">Transcription regulation</keyword>
<feature type="compositionally biased region" description="Polar residues" evidence="5">
    <location>
        <begin position="733"/>
        <end position="750"/>
    </location>
</feature>
<gene>
    <name evidence="8" type="ORF">LAME_0D00430G</name>
</gene>
<dbReference type="CDD" id="cd00167">
    <property type="entry name" value="SANT"/>
    <property type="match status" value="3"/>
</dbReference>
<dbReference type="PANTHER" id="PTHR46621">
    <property type="entry name" value="SNRNA-ACTIVATING PROTEIN COMPLEX SUBUNIT 4"/>
    <property type="match status" value="1"/>
</dbReference>
<evidence type="ECO:0000256" key="4">
    <source>
        <dbReference type="ARBA" id="ARBA00023242"/>
    </source>
</evidence>
<feature type="compositionally biased region" description="Low complexity" evidence="5">
    <location>
        <begin position="284"/>
        <end position="299"/>
    </location>
</feature>
<dbReference type="SUPFAM" id="SSF46689">
    <property type="entry name" value="Homeodomain-like"/>
    <property type="match status" value="2"/>
</dbReference>
<organism evidence="8 9">
    <name type="scientific">Lachancea meyersii CBS 8951</name>
    <dbReference type="NCBI Taxonomy" id="1266667"/>
    <lineage>
        <taxon>Eukaryota</taxon>
        <taxon>Fungi</taxon>
        <taxon>Dikarya</taxon>
        <taxon>Ascomycota</taxon>
        <taxon>Saccharomycotina</taxon>
        <taxon>Saccharomycetes</taxon>
        <taxon>Saccharomycetales</taxon>
        <taxon>Saccharomycetaceae</taxon>
        <taxon>Lachancea</taxon>
    </lineage>
</organism>
<keyword evidence="2" id="KW-0238">DNA-binding</keyword>
<dbReference type="Proteomes" id="UP000191144">
    <property type="component" value="Chromosome D"/>
</dbReference>
<dbReference type="Pfam" id="PF00249">
    <property type="entry name" value="Myb_DNA-binding"/>
    <property type="match status" value="2"/>
</dbReference>
<feature type="compositionally biased region" description="Polar residues" evidence="5">
    <location>
        <begin position="592"/>
        <end position="602"/>
    </location>
</feature>
<keyword evidence="4" id="KW-0539">Nucleus</keyword>
<dbReference type="FunFam" id="1.10.10.60:FF:000498">
    <property type="entry name" value="Transcription factor"/>
    <property type="match status" value="1"/>
</dbReference>
<reference evidence="9" key="1">
    <citation type="submission" date="2016-03" db="EMBL/GenBank/DDBJ databases">
        <authorList>
            <person name="Devillers Hugo."/>
        </authorList>
    </citation>
    <scope>NUCLEOTIDE SEQUENCE [LARGE SCALE GENOMIC DNA]</scope>
</reference>
<dbReference type="InterPro" id="IPR009057">
    <property type="entry name" value="Homeodomain-like_sf"/>
</dbReference>
<feature type="compositionally biased region" description="Low complexity" evidence="5">
    <location>
        <begin position="721"/>
        <end position="732"/>
    </location>
</feature>
<feature type="region of interest" description="Disordered" evidence="5">
    <location>
        <begin position="249"/>
        <end position="404"/>
    </location>
</feature>
<feature type="compositionally biased region" description="Basic and acidic residues" evidence="5">
    <location>
        <begin position="249"/>
        <end position="267"/>
    </location>
</feature>
<feature type="domain" description="Myb-like" evidence="6">
    <location>
        <begin position="34"/>
        <end position="105"/>
    </location>
</feature>
<dbReference type="GO" id="GO:0001006">
    <property type="term" value="F:RNA polymerase III type 3 promoter sequence-specific DNA binding"/>
    <property type="evidence" value="ECO:0007669"/>
    <property type="project" value="TreeGrafter"/>
</dbReference>
<dbReference type="InterPro" id="IPR051575">
    <property type="entry name" value="Myb-like_DNA-bd"/>
</dbReference>
<dbReference type="OrthoDB" id="2143914at2759"/>
<feature type="domain" description="Myb-like" evidence="6">
    <location>
        <begin position="159"/>
        <end position="209"/>
    </location>
</feature>
<feature type="region of interest" description="Disordered" evidence="5">
    <location>
        <begin position="513"/>
        <end position="650"/>
    </location>
</feature>
<feature type="compositionally biased region" description="Polar residues" evidence="5">
    <location>
        <begin position="530"/>
        <end position="552"/>
    </location>
</feature>
<evidence type="ECO:0000259" key="7">
    <source>
        <dbReference type="PROSITE" id="PS51294"/>
    </source>
</evidence>
<dbReference type="GO" id="GO:0042796">
    <property type="term" value="P:snRNA transcription by RNA polymerase III"/>
    <property type="evidence" value="ECO:0007669"/>
    <property type="project" value="TreeGrafter"/>
</dbReference>
<feature type="region of interest" description="Disordered" evidence="5">
    <location>
        <begin position="719"/>
        <end position="765"/>
    </location>
</feature>
<feature type="domain" description="HTH myb-type" evidence="7">
    <location>
        <begin position="165"/>
        <end position="213"/>
    </location>
</feature>
<dbReference type="AlphaFoldDB" id="A0A1G4J611"/>
<dbReference type="PROSITE" id="PS50090">
    <property type="entry name" value="MYB_LIKE"/>
    <property type="match status" value="3"/>
</dbReference>
<dbReference type="SMART" id="SM00717">
    <property type="entry name" value="SANT"/>
    <property type="match status" value="3"/>
</dbReference>
<evidence type="ECO:0000313" key="9">
    <source>
        <dbReference type="Proteomes" id="UP000191144"/>
    </source>
</evidence>
<dbReference type="InterPro" id="IPR001005">
    <property type="entry name" value="SANT/Myb"/>
</dbReference>
<evidence type="ECO:0000256" key="5">
    <source>
        <dbReference type="SAM" id="MobiDB-lite"/>
    </source>
</evidence>
<name>A0A1G4J611_9SACH</name>